<sequence length="160" mass="17655">MEIRLATPDEAEALWHVRNAAIRHGCKGVYAAEIIDAWTPDAMPEGHRKMIEDNPFYVAVTPEGQPVATGFLDLESGSIEAIFTLPEWGGQGLAARIIRVLKQEAIARGFTQLTLASTPNACGFYQKQGFTIVRESFYPSKLARAKLRCVDMVCELTQGE</sequence>
<dbReference type="PROSITE" id="PS51186">
    <property type="entry name" value="GNAT"/>
    <property type="match status" value="1"/>
</dbReference>
<dbReference type="PANTHER" id="PTHR43877">
    <property type="entry name" value="AMINOALKYLPHOSPHONATE N-ACETYLTRANSFERASE-RELATED-RELATED"/>
    <property type="match status" value="1"/>
</dbReference>
<evidence type="ECO:0000313" key="5">
    <source>
        <dbReference type="Proteomes" id="UP001466893"/>
    </source>
</evidence>
<keyword evidence="1 4" id="KW-0808">Transferase</keyword>
<dbReference type="InterPro" id="IPR016181">
    <property type="entry name" value="Acyl_CoA_acyltransferase"/>
</dbReference>
<protein>
    <submittedName>
        <fullName evidence="4">GNAT family N-acetyltransferase</fullName>
        <ecNumber evidence="4">2.3.1.-</ecNumber>
    </submittedName>
</protein>
<feature type="domain" description="N-acetyltransferase" evidence="3">
    <location>
        <begin position="1"/>
        <end position="157"/>
    </location>
</feature>
<evidence type="ECO:0000313" key="4">
    <source>
        <dbReference type="EMBL" id="WZV96302.1"/>
    </source>
</evidence>
<dbReference type="RefSeq" id="WP_342320625.1">
    <property type="nucleotide sequence ID" value="NZ_CP151800.1"/>
</dbReference>
<dbReference type="CDD" id="cd04301">
    <property type="entry name" value="NAT_SF"/>
    <property type="match status" value="1"/>
</dbReference>
<dbReference type="Gene3D" id="3.40.630.30">
    <property type="match status" value="1"/>
</dbReference>
<dbReference type="Proteomes" id="UP001466893">
    <property type="component" value="Chromosome"/>
</dbReference>
<name>A0ABZ3B0N6_9ENTR</name>
<gene>
    <name evidence="4" type="ORF">AAEY27_11410</name>
</gene>
<evidence type="ECO:0000256" key="1">
    <source>
        <dbReference type="ARBA" id="ARBA00022679"/>
    </source>
</evidence>
<reference evidence="4 5" key="1">
    <citation type="submission" date="2024-04" db="EMBL/GenBank/DDBJ databases">
        <title>Kosakonia calanthae sp. nov., a halophilic bacterium isolated from leaves of Calanthe tiplacata.</title>
        <authorList>
            <person name="Wu P."/>
        </authorList>
    </citation>
    <scope>NUCLEOTIDE SEQUENCE [LARGE SCALE GENOMIC DNA]</scope>
    <source>
        <strain evidence="4 5">BYX6</strain>
    </source>
</reference>
<dbReference type="SUPFAM" id="SSF55729">
    <property type="entry name" value="Acyl-CoA N-acyltransferases (Nat)"/>
    <property type="match status" value="1"/>
</dbReference>
<proteinExistence type="predicted"/>
<dbReference type="Pfam" id="PF13673">
    <property type="entry name" value="Acetyltransf_10"/>
    <property type="match status" value="1"/>
</dbReference>
<dbReference type="InterPro" id="IPR050832">
    <property type="entry name" value="Bact_Acetyltransf"/>
</dbReference>
<accession>A0ABZ3B0N6</accession>
<organism evidence="4 5">
    <name type="scientific">Kosakonia calanthes</name>
    <dbReference type="NCBI Taxonomy" id="3139408"/>
    <lineage>
        <taxon>Bacteria</taxon>
        <taxon>Pseudomonadati</taxon>
        <taxon>Pseudomonadota</taxon>
        <taxon>Gammaproteobacteria</taxon>
        <taxon>Enterobacterales</taxon>
        <taxon>Enterobacteriaceae</taxon>
        <taxon>Kosakonia</taxon>
    </lineage>
</organism>
<dbReference type="InterPro" id="IPR000182">
    <property type="entry name" value="GNAT_dom"/>
</dbReference>
<dbReference type="EC" id="2.3.1.-" evidence="4"/>
<keyword evidence="5" id="KW-1185">Reference proteome</keyword>
<evidence type="ECO:0000256" key="2">
    <source>
        <dbReference type="ARBA" id="ARBA00023315"/>
    </source>
</evidence>
<keyword evidence="2 4" id="KW-0012">Acyltransferase</keyword>
<dbReference type="GO" id="GO:0016746">
    <property type="term" value="F:acyltransferase activity"/>
    <property type="evidence" value="ECO:0007669"/>
    <property type="project" value="UniProtKB-KW"/>
</dbReference>
<dbReference type="EMBL" id="CP151800">
    <property type="protein sequence ID" value="WZV96302.1"/>
    <property type="molecule type" value="Genomic_DNA"/>
</dbReference>
<evidence type="ECO:0000259" key="3">
    <source>
        <dbReference type="PROSITE" id="PS51186"/>
    </source>
</evidence>